<keyword evidence="7 12" id="KW-0227">DNA damage</keyword>
<evidence type="ECO:0000259" key="15">
    <source>
        <dbReference type="Pfam" id="PF02463"/>
    </source>
</evidence>
<dbReference type="InterPro" id="IPR027417">
    <property type="entry name" value="P-loop_NTPase"/>
</dbReference>
<keyword evidence="18" id="KW-1185">Reference proteome</keyword>
<reference evidence="16 18" key="1">
    <citation type="submission" date="2019-11" db="EMBL/GenBank/DDBJ databases">
        <title>Eggerthellaceae novel genus isolated from the rectal contents of marmort.</title>
        <authorList>
            <person name="Zhang G."/>
        </authorList>
    </citation>
    <scope>NUCLEOTIDE SEQUENCE [LARGE SCALE GENOMIC DNA]</scope>
    <source>
        <strain evidence="18">zg-886</strain>
        <strain evidence="16">Zg-886</strain>
    </source>
</reference>
<feature type="region of interest" description="Disordered" evidence="14">
    <location>
        <begin position="368"/>
        <end position="397"/>
    </location>
</feature>
<organism evidence="17 19">
    <name type="scientific">Xiamenia xianingshaonis</name>
    <dbReference type="NCBI Taxonomy" id="2682776"/>
    <lineage>
        <taxon>Bacteria</taxon>
        <taxon>Bacillati</taxon>
        <taxon>Actinomycetota</taxon>
        <taxon>Coriobacteriia</taxon>
        <taxon>Eggerthellales</taxon>
        <taxon>Eggerthellaceae</taxon>
        <taxon>Xiamenia</taxon>
    </lineage>
</organism>
<keyword evidence="4 12" id="KW-0963">Cytoplasm</keyword>
<dbReference type="EMBL" id="WPCR01000004">
    <property type="protein sequence ID" value="NHM13947.1"/>
    <property type="molecule type" value="Genomic_DNA"/>
</dbReference>
<dbReference type="PANTHER" id="PTHR32182:SF0">
    <property type="entry name" value="DNA REPLICATION AND REPAIR PROTEIN RECF"/>
    <property type="match status" value="1"/>
</dbReference>
<keyword evidence="12 13" id="KW-0742">SOS response</keyword>
<reference evidence="17" key="2">
    <citation type="submission" date="2021-04" db="EMBL/GenBank/DDBJ databases">
        <title>Novel species in family Eggerthellaceae.</title>
        <authorList>
            <person name="Zhang G."/>
        </authorList>
    </citation>
    <scope>NUCLEOTIDE SEQUENCE</scope>
    <source>
        <strain evidence="17">Zg-886</strain>
    </source>
</reference>
<evidence type="ECO:0000256" key="5">
    <source>
        <dbReference type="ARBA" id="ARBA00022705"/>
    </source>
</evidence>
<dbReference type="Proteomes" id="UP000671910">
    <property type="component" value="Chromosome"/>
</dbReference>
<evidence type="ECO:0000256" key="10">
    <source>
        <dbReference type="ARBA" id="ARBA00023204"/>
    </source>
</evidence>
<dbReference type="GO" id="GO:0005737">
    <property type="term" value="C:cytoplasm"/>
    <property type="evidence" value="ECO:0007669"/>
    <property type="project" value="UniProtKB-SubCell"/>
</dbReference>
<dbReference type="HAMAP" id="MF_00365">
    <property type="entry name" value="RecF"/>
    <property type="match status" value="1"/>
</dbReference>
<dbReference type="AlphaFoldDB" id="A0A9E6SUE8"/>
<dbReference type="Pfam" id="PF02463">
    <property type="entry name" value="SMC_N"/>
    <property type="match status" value="1"/>
</dbReference>
<dbReference type="KEGG" id="ebz:J7S26_08550"/>
<evidence type="ECO:0000256" key="3">
    <source>
        <dbReference type="ARBA" id="ARBA00020170"/>
    </source>
</evidence>
<comment type="function">
    <text evidence="11 12 13">The RecF protein is involved in DNA metabolism; it is required for DNA replication and normal SOS inducibility. RecF binds preferentially to single-stranded, linear DNA. It also seems to bind ATP.</text>
</comment>
<evidence type="ECO:0000256" key="8">
    <source>
        <dbReference type="ARBA" id="ARBA00022840"/>
    </source>
</evidence>
<evidence type="ECO:0000313" key="19">
    <source>
        <dbReference type="Proteomes" id="UP000671910"/>
    </source>
</evidence>
<dbReference type="GO" id="GO:0005524">
    <property type="term" value="F:ATP binding"/>
    <property type="evidence" value="ECO:0007669"/>
    <property type="project" value="UniProtKB-UniRule"/>
</dbReference>
<dbReference type="GO" id="GO:0003697">
    <property type="term" value="F:single-stranded DNA binding"/>
    <property type="evidence" value="ECO:0007669"/>
    <property type="project" value="UniProtKB-UniRule"/>
</dbReference>
<evidence type="ECO:0000256" key="1">
    <source>
        <dbReference type="ARBA" id="ARBA00004496"/>
    </source>
</evidence>
<dbReference type="SUPFAM" id="SSF52540">
    <property type="entry name" value="P-loop containing nucleoside triphosphate hydrolases"/>
    <property type="match status" value="1"/>
</dbReference>
<keyword evidence="5 12" id="KW-0235">DNA replication</keyword>
<evidence type="ECO:0000256" key="4">
    <source>
        <dbReference type="ARBA" id="ARBA00022490"/>
    </source>
</evidence>
<dbReference type="Proteomes" id="UP000636394">
    <property type="component" value="Unassembled WGS sequence"/>
</dbReference>
<keyword evidence="8 12" id="KW-0067">ATP-binding</keyword>
<proteinExistence type="inferred from homology"/>
<dbReference type="Gene3D" id="1.20.1050.90">
    <property type="entry name" value="RecF/RecN/SMC, N-terminal domain"/>
    <property type="match status" value="1"/>
</dbReference>
<evidence type="ECO:0000256" key="9">
    <source>
        <dbReference type="ARBA" id="ARBA00023125"/>
    </source>
</evidence>
<protein>
    <recommendedName>
        <fullName evidence="3 12">DNA replication and repair protein RecF</fullName>
    </recommendedName>
</protein>
<dbReference type="PANTHER" id="PTHR32182">
    <property type="entry name" value="DNA REPLICATION AND REPAIR PROTEIN RECF"/>
    <property type="match status" value="1"/>
</dbReference>
<dbReference type="InterPro" id="IPR018078">
    <property type="entry name" value="DNA-binding_RecF_CS"/>
</dbReference>
<dbReference type="GO" id="GO:0000731">
    <property type="term" value="P:DNA synthesis involved in DNA repair"/>
    <property type="evidence" value="ECO:0007669"/>
    <property type="project" value="TreeGrafter"/>
</dbReference>
<dbReference type="GO" id="GO:0006302">
    <property type="term" value="P:double-strand break repair"/>
    <property type="evidence" value="ECO:0007669"/>
    <property type="project" value="TreeGrafter"/>
</dbReference>
<dbReference type="EMBL" id="CP072829">
    <property type="protein sequence ID" value="QTU84369.1"/>
    <property type="molecule type" value="Genomic_DNA"/>
</dbReference>
<dbReference type="InterPro" id="IPR001238">
    <property type="entry name" value="DNA-binding_RecF"/>
</dbReference>
<keyword evidence="6 12" id="KW-0547">Nucleotide-binding</keyword>
<dbReference type="RefSeq" id="WP_166339070.1">
    <property type="nucleotide sequence ID" value="NZ_CP072829.1"/>
</dbReference>
<dbReference type="PROSITE" id="PS00618">
    <property type="entry name" value="RECF_2"/>
    <property type="match status" value="1"/>
</dbReference>
<evidence type="ECO:0000313" key="18">
    <source>
        <dbReference type="Proteomes" id="UP000636394"/>
    </source>
</evidence>
<comment type="similarity">
    <text evidence="2 12 13">Belongs to the RecF family.</text>
</comment>
<sequence>MDNLALMRLEFVDFRNYERFSLDDIGPLTVLVGPNAVGKTNVVEGVSLLTAQGSFRHPLMSQLVRQGATHARLKALVVSGSRRLDLDISIAEGKKVHRLNGKAKPASELRGLMPSVAFTPDDLFLAKKAGALRRRALDDLGSQLSANHYLIRRDYEKLLQHKNKALKEGADPLLVASLNEMLATVGSTLEAYRRALFSRLLAAMAERYAQLTGGHEALSGRYVPSWESSEEPTPADLPDRDEAKARFEKALERRLPEELRRGRSLVGPHADRVELFVAGLAVEDFASQGQQRSVVLAWKLAEVALVQEILHQQPILLLDDVMSELDAARRRALIDFLADDIQTFVTTTNLSYFDDDLLARARVVDLAASSPTSPSRPVAAKPAPESQETAEFHSSDV</sequence>
<evidence type="ECO:0000256" key="6">
    <source>
        <dbReference type="ARBA" id="ARBA00022741"/>
    </source>
</evidence>
<evidence type="ECO:0000256" key="11">
    <source>
        <dbReference type="ARBA" id="ARBA00025401"/>
    </source>
</evidence>
<evidence type="ECO:0000256" key="13">
    <source>
        <dbReference type="RuleBase" id="RU000578"/>
    </source>
</evidence>
<evidence type="ECO:0000256" key="7">
    <source>
        <dbReference type="ARBA" id="ARBA00022763"/>
    </source>
</evidence>
<name>A0A9E6SUE8_9ACTN</name>
<dbReference type="GO" id="GO:0009432">
    <property type="term" value="P:SOS response"/>
    <property type="evidence" value="ECO:0007669"/>
    <property type="project" value="UniProtKB-UniRule"/>
</dbReference>
<feature type="domain" description="RecF/RecN/SMC N-terminal" evidence="15">
    <location>
        <begin position="6"/>
        <end position="350"/>
    </location>
</feature>
<dbReference type="GO" id="GO:0006260">
    <property type="term" value="P:DNA replication"/>
    <property type="evidence" value="ECO:0007669"/>
    <property type="project" value="UniProtKB-UniRule"/>
</dbReference>
<evidence type="ECO:0000256" key="12">
    <source>
        <dbReference type="HAMAP-Rule" id="MF_00365"/>
    </source>
</evidence>
<gene>
    <name evidence="12 17" type="primary">recF</name>
    <name evidence="16" type="ORF">GMI68_04040</name>
    <name evidence="17" type="ORF">J7S26_08550</name>
</gene>
<dbReference type="InterPro" id="IPR042174">
    <property type="entry name" value="RecF_2"/>
</dbReference>
<dbReference type="NCBIfam" id="TIGR00611">
    <property type="entry name" value="recf"/>
    <property type="match status" value="1"/>
</dbReference>
<accession>A0A9E6SUE8</accession>
<dbReference type="InterPro" id="IPR003395">
    <property type="entry name" value="RecF/RecN/SMC_N"/>
</dbReference>
<feature type="binding site" evidence="12">
    <location>
        <begin position="33"/>
        <end position="40"/>
    </location>
    <ligand>
        <name>ATP</name>
        <dbReference type="ChEBI" id="CHEBI:30616"/>
    </ligand>
</feature>
<keyword evidence="10 12" id="KW-0234">DNA repair</keyword>
<evidence type="ECO:0000256" key="14">
    <source>
        <dbReference type="SAM" id="MobiDB-lite"/>
    </source>
</evidence>
<keyword evidence="9 12" id="KW-0238">DNA-binding</keyword>
<evidence type="ECO:0000256" key="2">
    <source>
        <dbReference type="ARBA" id="ARBA00008016"/>
    </source>
</evidence>
<comment type="subcellular location">
    <subcellularLocation>
        <location evidence="1 12 13">Cytoplasm</location>
    </subcellularLocation>
</comment>
<evidence type="ECO:0000313" key="17">
    <source>
        <dbReference type="EMBL" id="QTU84369.1"/>
    </source>
</evidence>
<evidence type="ECO:0000313" key="16">
    <source>
        <dbReference type="EMBL" id="NHM13947.1"/>
    </source>
</evidence>
<dbReference type="Gene3D" id="3.40.50.300">
    <property type="entry name" value="P-loop containing nucleotide triphosphate hydrolases"/>
    <property type="match status" value="1"/>
</dbReference>